<organism evidence="2 3">
    <name type="scientific">Rosa chinensis</name>
    <name type="common">China rose</name>
    <dbReference type="NCBI Taxonomy" id="74649"/>
    <lineage>
        <taxon>Eukaryota</taxon>
        <taxon>Viridiplantae</taxon>
        <taxon>Streptophyta</taxon>
        <taxon>Embryophyta</taxon>
        <taxon>Tracheophyta</taxon>
        <taxon>Spermatophyta</taxon>
        <taxon>Magnoliopsida</taxon>
        <taxon>eudicotyledons</taxon>
        <taxon>Gunneridae</taxon>
        <taxon>Pentapetalae</taxon>
        <taxon>rosids</taxon>
        <taxon>fabids</taxon>
        <taxon>Rosales</taxon>
        <taxon>Rosaceae</taxon>
        <taxon>Rosoideae</taxon>
        <taxon>Rosoideae incertae sedis</taxon>
        <taxon>Rosa</taxon>
    </lineage>
</organism>
<dbReference type="EMBL" id="PDCK01000042">
    <property type="protein sequence ID" value="PRQ36500.1"/>
    <property type="molecule type" value="Genomic_DNA"/>
</dbReference>
<dbReference type="AlphaFoldDB" id="A0A2P6QQN9"/>
<keyword evidence="3" id="KW-1185">Reference proteome</keyword>
<dbReference type="Gramene" id="PRQ36500">
    <property type="protein sequence ID" value="PRQ36500"/>
    <property type="gene ID" value="RchiOBHm_Chr4g0392231"/>
</dbReference>
<keyword evidence="1" id="KW-1133">Transmembrane helix</keyword>
<keyword evidence="1" id="KW-0472">Membrane</keyword>
<evidence type="ECO:0000256" key="1">
    <source>
        <dbReference type="SAM" id="Phobius"/>
    </source>
</evidence>
<accession>A0A2P6QQN9</accession>
<dbReference type="Proteomes" id="UP000238479">
    <property type="component" value="Chromosome 4"/>
</dbReference>
<proteinExistence type="predicted"/>
<gene>
    <name evidence="2" type="ORF">RchiOBHm_Chr4g0392231</name>
</gene>
<feature type="transmembrane region" description="Helical" evidence="1">
    <location>
        <begin position="12"/>
        <end position="31"/>
    </location>
</feature>
<sequence>MHAILGGACEGGYVGMWVYLAVFGLAFEFGFVGGCGRAIERMSVWECLDGFFGVINWVFWL</sequence>
<name>A0A2P6QQN9_ROSCH</name>
<evidence type="ECO:0008006" key="4">
    <source>
        <dbReference type="Google" id="ProtNLM"/>
    </source>
</evidence>
<evidence type="ECO:0000313" key="3">
    <source>
        <dbReference type="Proteomes" id="UP000238479"/>
    </source>
</evidence>
<keyword evidence="1" id="KW-0812">Transmembrane</keyword>
<reference evidence="2 3" key="1">
    <citation type="journal article" date="2018" name="Nat. Genet.">
        <title>The Rosa genome provides new insights in the design of modern roses.</title>
        <authorList>
            <person name="Bendahmane M."/>
        </authorList>
    </citation>
    <scope>NUCLEOTIDE SEQUENCE [LARGE SCALE GENOMIC DNA]</scope>
    <source>
        <strain evidence="3">cv. Old Blush</strain>
    </source>
</reference>
<protein>
    <recommendedName>
        <fullName evidence="4">Transmembrane protein</fullName>
    </recommendedName>
</protein>
<comment type="caution">
    <text evidence="2">The sequence shown here is derived from an EMBL/GenBank/DDBJ whole genome shotgun (WGS) entry which is preliminary data.</text>
</comment>
<evidence type="ECO:0000313" key="2">
    <source>
        <dbReference type="EMBL" id="PRQ36500.1"/>
    </source>
</evidence>